<dbReference type="InterPro" id="IPR009057">
    <property type="entry name" value="Homeodomain-like_sf"/>
</dbReference>
<feature type="domain" description="HTH araC/xylS-type" evidence="4">
    <location>
        <begin position="155"/>
        <end position="256"/>
    </location>
</feature>
<name>D3Q1H4_STANL</name>
<dbReference type="PANTHER" id="PTHR46796">
    <property type="entry name" value="HTH-TYPE TRANSCRIPTIONAL ACTIVATOR RHAS-RELATED"/>
    <property type="match status" value="1"/>
</dbReference>
<sequence length="269" mass="29136">MTWRADVDGLSIRQLRVVEETPAWCHHERVTAPRLTLVHHGVFGWRSGRWRGMADPVTAYPGQVGQEQSISHSPGAVDGYTVIAVEGRTAARVRAVGGPLRTPARVDLARRILAARVRQGADAFEIADRVHTLLGQLLDAGGVAGPTEGSSASHRRLADAARRLLAARPGIGSLTELAGELGTSRSHLSRVFRRETGESLTRWRTRMRMQAAMDQLAGDGGDLGRLAAGLGFADHAHLTRTTRRELGTTPSRLRTLLGGQARSEHEYSS</sequence>
<dbReference type="GO" id="GO:0003700">
    <property type="term" value="F:DNA-binding transcription factor activity"/>
    <property type="evidence" value="ECO:0007669"/>
    <property type="project" value="InterPro"/>
</dbReference>
<evidence type="ECO:0000313" key="6">
    <source>
        <dbReference type="Proteomes" id="UP000000844"/>
    </source>
</evidence>
<dbReference type="SMART" id="SM00342">
    <property type="entry name" value="HTH_ARAC"/>
    <property type="match status" value="1"/>
</dbReference>
<dbReference type="EMBL" id="CP001778">
    <property type="protein sequence ID" value="ADD45754.1"/>
    <property type="molecule type" value="Genomic_DNA"/>
</dbReference>
<dbReference type="Pfam" id="PF12833">
    <property type="entry name" value="HTH_18"/>
    <property type="match status" value="1"/>
</dbReference>
<keyword evidence="2" id="KW-0238">DNA-binding</keyword>
<gene>
    <name evidence="5" type="ordered locus">Snas_6130</name>
</gene>
<dbReference type="eggNOG" id="COG2207">
    <property type="taxonomic scope" value="Bacteria"/>
</dbReference>
<evidence type="ECO:0000259" key="4">
    <source>
        <dbReference type="PROSITE" id="PS01124"/>
    </source>
</evidence>
<keyword evidence="1" id="KW-0805">Transcription regulation</keyword>
<dbReference type="HOGENOM" id="CLU_079347_0_0_11"/>
<evidence type="ECO:0000313" key="5">
    <source>
        <dbReference type="EMBL" id="ADD45754.1"/>
    </source>
</evidence>
<evidence type="ECO:0000256" key="3">
    <source>
        <dbReference type="ARBA" id="ARBA00023163"/>
    </source>
</evidence>
<organism evidence="5 6">
    <name type="scientific">Stackebrandtia nassauensis (strain DSM 44728 / CIP 108903 / NRRL B-16338 / NBRC 102104 / LLR-40K-21)</name>
    <dbReference type="NCBI Taxonomy" id="446470"/>
    <lineage>
        <taxon>Bacteria</taxon>
        <taxon>Bacillati</taxon>
        <taxon>Actinomycetota</taxon>
        <taxon>Actinomycetes</taxon>
        <taxon>Glycomycetales</taxon>
        <taxon>Glycomycetaceae</taxon>
        <taxon>Stackebrandtia</taxon>
    </lineage>
</organism>
<dbReference type="GO" id="GO:0043565">
    <property type="term" value="F:sequence-specific DNA binding"/>
    <property type="evidence" value="ECO:0007669"/>
    <property type="project" value="InterPro"/>
</dbReference>
<evidence type="ECO:0000256" key="2">
    <source>
        <dbReference type="ARBA" id="ARBA00023125"/>
    </source>
</evidence>
<dbReference type="Gene3D" id="1.10.10.60">
    <property type="entry name" value="Homeodomain-like"/>
    <property type="match status" value="2"/>
</dbReference>
<dbReference type="InterPro" id="IPR050204">
    <property type="entry name" value="AraC_XylS_family_regulators"/>
</dbReference>
<proteinExistence type="predicted"/>
<dbReference type="InterPro" id="IPR018060">
    <property type="entry name" value="HTH_AraC"/>
</dbReference>
<keyword evidence="3" id="KW-0804">Transcription</keyword>
<evidence type="ECO:0000256" key="1">
    <source>
        <dbReference type="ARBA" id="ARBA00023015"/>
    </source>
</evidence>
<reference evidence="5 6" key="1">
    <citation type="journal article" date="2009" name="Stand. Genomic Sci.">
        <title>Complete genome sequence of Stackebrandtia nassauensis type strain (LLR-40K-21).</title>
        <authorList>
            <person name="Munk C."/>
            <person name="Lapidus A."/>
            <person name="Copeland A."/>
            <person name="Jando M."/>
            <person name="Mayilraj S."/>
            <person name="Glavina Del Rio T."/>
            <person name="Nolan M."/>
            <person name="Chen F."/>
            <person name="Lucas S."/>
            <person name="Tice H."/>
            <person name="Cheng J.F."/>
            <person name="Han C."/>
            <person name="Detter J.C."/>
            <person name="Bruce D."/>
            <person name="Goodwin L."/>
            <person name="Chain P."/>
            <person name="Pitluck S."/>
            <person name="Goker M."/>
            <person name="Ovchinikova G."/>
            <person name="Pati A."/>
            <person name="Ivanova N."/>
            <person name="Mavromatis K."/>
            <person name="Chen A."/>
            <person name="Palaniappan K."/>
            <person name="Land M."/>
            <person name="Hauser L."/>
            <person name="Chang Y.J."/>
            <person name="Jeffries C.D."/>
            <person name="Bristow J."/>
            <person name="Eisen J.A."/>
            <person name="Markowitz V."/>
            <person name="Hugenholtz P."/>
            <person name="Kyrpides N.C."/>
            <person name="Klenk H.P."/>
        </authorList>
    </citation>
    <scope>NUCLEOTIDE SEQUENCE [LARGE SCALE GENOMIC DNA]</scope>
    <source>
        <strain evidence="6">DSM 44728 / CIP 108903 / NRRL B-16338 / NBRC 102104 / LLR-40K-21</strain>
    </source>
</reference>
<protein>
    <submittedName>
        <fullName evidence="5">Transcriptional regulator, AraC family</fullName>
    </submittedName>
</protein>
<dbReference type="SUPFAM" id="SSF46689">
    <property type="entry name" value="Homeodomain-like"/>
    <property type="match status" value="2"/>
</dbReference>
<dbReference type="KEGG" id="sna:Snas_6130"/>
<dbReference type="PROSITE" id="PS01124">
    <property type="entry name" value="HTH_ARAC_FAMILY_2"/>
    <property type="match status" value="1"/>
</dbReference>
<dbReference type="STRING" id="446470.Snas_6130"/>
<dbReference type="AlphaFoldDB" id="D3Q1H4"/>
<accession>D3Q1H4</accession>
<keyword evidence="6" id="KW-1185">Reference proteome</keyword>
<dbReference type="Proteomes" id="UP000000844">
    <property type="component" value="Chromosome"/>
</dbReference>